<reference evidence="2 3" key="1">
    <citation type="journal article" date="2015" name="Proc. Natl. Acad. Sci. U.S.A.">
        <title>The resurrection genome of Boea hygrometrica: A blueprint for survival of dehydration.</title>
        <authorList>
            <person name="Xiao L."/>
            <person name="Yang G."/>
            <person name="Zhang L."/>
            <person name="Yang X."/>
            <person name="Zhao S."/>
            <person name="Ji Z."/>
            <person name="Zhou Q."/>
            <person name="Hu M."/>
            <person name="Wang Y."/>
            <person name="Chen M."/>
            <person name="Xu Y."/>
            <person name="Jin H."/>
            <person name="Xiao X."/>
            <person name="Hu G."/>
            <person name="Bao F."/>
            <person name="Hu Y."/>
            <person name="Wan P."/>
            <person name="Li L."/>
            <person name="Deng X."/>
            <person name="Kuang T."/>
            <person name="Xiang C."/>
            <person name="Zhu J.K."/>
            <person name="Oliver M.J."/>
            <person name="He Y."/>
        </authorList>
    </citation>
    <scope>NUCLEOTIDE SEQUENCE [LARGE SCALE GENOMIC DNA]</scope>
    <source>
        <strain evidence="3">cv. XS01</strain>
    </source>
</reference>
<organism evidence="2 3">
    <name type="scientific">Dorcoceras hygrometricum</name>
    <dbReference type="NCBI Taxonomy" id="472368"/>
    <lineage>
        <taxon>Eukaryota</taxon>
        <taxon>Viridiplantae</taxon>
        <taxon>Streptophyta</taxon>
        <taxon>Embryophyta</taxon>
        <taxon>Tracheophyta</taxon>
        <taxon>Spermatophyta</taxon>
        <taxon>Magnoliopsida</taxon>
        <taxon>eudicotyledons</taxon>
        <taxon>Gunneridae</taxon>
        <taxon>Pentapetalae</taxon>
        <taxon>asterids</taxon>
        <taxon>lamiids</taxon>
        <taxon>Lamiales</taxon>
        <taxon>Gesneriaceae</taxon>
        <taxon>Didymocarpoideae</taxon>
        <taxon>Trichosporeae</taxon>
        <taxon>Loxocarpinae</taxon>
        <taxon>Dorcoceras</taxon>
    </lineage>
</organism>
<dbReference type="EMBL" id="KV022780">
    <property type="protein sequence ID" value="KZV14026.1"/>
    <property type="molecule type" value="Genomic_DNA"/>
</dbReference>
<sequence>MQKNFEAVEPETNKICLLWKACASLFKLLLVSKLPHVMGLTYTKKDPLSARLFINKRLNVSARYLLSRSIPLKFR</sequence>
<evidence type="ECO:0000313" key="3">
    <source>
        <dbReference type="Proteomes" id="UP000250235"/>
    </source>
</evidence>
<dbReference type="AlphaFoldDB" id="A0A2Z6ZYX1"/>
<gene>
    <name evidence="2" type="ORF">F511_43139</name>
    <name evidence="1" type="ORF">F511_44598</name>
</gene>
<keyword evidence="3" id="KW-1185">Reference proteome</keyword>
<proteinExistence type="predicted"/>
<accession>A0A2Z6ZYX1</accession>
<dbReference type="EMBL" id="KV020586">
    <property type="protein sequence ID" value="KZV14437.1"/>
    <property type="molecule type" value="Genomic_DNA"/>
</dbReference>
<evidence type="ECO:0000313" key="2">
    <source>
        <dbReference type="EMBL" id="KZV14437.1"/>
    </source>
</evidence>
<name>A0A2Z6ZYX1_9LAMI</name>
<dbReference type="Proteomes" id="UP000250235">
    <property type="component" value="Unassembled WGS sequence"/>
</dbReference>
<reference evidence="2" key="2">
    <citation type="submission" date="2016-02" db="EMBL/GenBank/DDBJ databases">
        <authorList>
            <person name="Alioto T."/>
            <person name="Alioto T."/>
        </authorList>
    </citation>
    <scope>NUCLEOTIDE SEQUENCE</scope>
</reference>
<protein>
    <submittedName>
        <fullName evidence="2">Uncharacterized protein</fullName>
    </submittedName>
</protein>
<evidence type="ECO:0000313" key="1">
    <source>
        <dbReference type="EMBL" id="KZV14026.1"/>
    </source>
</evidence>